<dbReference type="Gene3D" id="3.40.50.1820">
    <property type="entry name" value="alpha/beta hydrolase"/>
    <property type="match status" value="1"/>
</dbReference>
<evidence type="ECO:0000313" key="10">
    <source>
        <dbReference type="Proteomes" id="UP000317369"/>
    </source>
</evidence>
<evidence type="ECO:0000256" key="5">
    <source>
        <dbReference type="ARBA" id="ARBA00023167"/>
    </source>
</evidence>
<feature type="binding site" evidence="7">
    <location>
        <position position="231"/>
    </location>
    <ligand>
        <name>substrate</name>
    </ligand>
</feature>
<comment type="catalytic activity">
    <reaction evidence="7">
        <text>L-homoserine + acetyl-CoA = O-acetyl-L-homoserine + CoA</text>
        <dbReference type="Rhea" id="RHEA:13701"/>
        <dbReference type="ChEBI" id="CHEBI:57287"/>
        <dbReference type="ChEBI" id="CHEBI:57288"/>
        <dbReference type="ChEBI" id="CHEBI:57476"/>
        <dbReference type="ChEBI" id="CHEBI:57716"/>
        <dbReference type="EC" id="2.3.1.31"/>
    </reaction>
</comment>
<dbReference type="NCBIfam" id="TIGR01392">
    <property type="entry name" value="homoserO_Ac_trn"/>
    <property type="match status" value="1"/>
</dbReference>
<dbReference type="NCBIfam" id="NF001209">
    <property type="entry name" value="PRK00175.1"/>
    <property type="match status" value="1"/>
</dbReference>
<dbReference type="Gene3D" id="3.40.50.150">
    <property type="entry name" value="Vaccinia Virus protein VP39"/>
    <property type="match status" value="1"/>
</dbReference>
<dbReference type="InterPro" id="IPR029058">
    <property type="entry name" value="AB_hydrolase_fold"/>
</dbReference>
<dbReference type="OrthoDB" id="9800754at2"/>
<dbReference type="GO" id="GO:0004414">
    <property type="term" value="F:homoserine O-acetyltransferase activity"/>
    <property type="evidence" value="ECO:0007669"/>
    <property type="project" value="UniProtKB-UniRule"/>
</dbReference>
<keyword evidence="10" id="KW-1185">Reference proteome</keyword>
<dbReference type="AlphaFoldDB" id="A0A517YRS9"/>
<dbReference type="HAMAP" id="MF_00296">
    <property type="entry name" value="MetX_acyltransf"/>
    <property type="match status" value="1"/>
</dbReference>
<evidence type="ECO:0000256" key="7">
    <source>
        <dbReference type="HAMAP-Rule" id="MF_00296"/>
    </source>
</evidence>
<reference evidence="9 10" key="1">
    <citation type="submission" date="2019-02" db="EMBL/GenBank/DDBJ databases">
        <title>Deep-cultivation of Planctomycetes and their phenomic and genomic characterization uncovers novel biology.</title>
        <authorList>
            <person name="Wiegand S."/>
            <person name="Jogler M."/>
            <person name="Boedeker C."/>
            <person name="Pinto D."/>
            <person name="Vollmers J."/>
            <person name="Rivas-Marin E."/>
            <person name="Kohn T."/>
            <person name="Peeters S.H."/>
            <person name="Heuer A."/>
            <person name="Rast P."/>
            <person name="Oberbeckmann S."/>
            <person name="Bunk B."/>
            <person name="Jeske O."/>
            <person name="Meyerdierks A."/>
            <person name="Storesund J.E."/>
            <person name="Kallscheuer N."/>
            <person name="Luecker S."/>
            <person name="Lage O.M."/>
            <person name="Pohl T."/>
            <person name="Merkel B.J."/>
            <person name="Hornburger P."/>
            <person name="Mueller R.-W."/>
            <person name="Bruemmer F."/>
            <person name="Labrenz M."/>
            <person name="Spormann A.M."/>
            <person name="Op den Camp H."/>
            <person name="Overmann J."/>
            <person name="Amann R."/>
            <person name="Jetten M.S.M."/>
            <person name="Mascher T."/>
            <person name="Medema M.H."/>
            <person name="Devos D.P."/>
            <person name="Kaster A.-K."/>
            <person name="Ovreas L."/>
            <person name="Rohde M."/>
            <person name="Galperin M.Y."/>
            <person name="Jogler C."/>
        </authorList>
    </citation>
    <scope>NUCLEOTIDE SEQUENCE [LARGE SCALE GENOMIC DNA]</scope>
    <source>
        <strain evidence="9 10">KS4</strain>
    </source>
</reference>
<feature type="active site" description="Nucleophile" evidence="7">
    <location>
        <position position="161"/>
    </location>
</feature>
<comment type="subcellular location">
    <subcellularLocation>
        <location evidence="7">Cytoplasm</location>
    </subcellularLocation>
</comment>
<dbReference type="PANTHER" id="PTHR32268">
    <property type="entry name" value="HOMOSERINE O-ACETYLTRANSFERASE"/>
    <property type="match status" value="1"/>
</dbReference>
<dbReference type="UniPathway" id="UPA00051">
    <property type="reaction ID" value="UER00074"/>
</dbReference>
<protein>
    <recommendedName>
        <fullName evidence="7">Homoserine O-acetyltransferase</fullName>
        <shortName evidence="7">HAT</shortName>
        <ecNumber evidence="7">2.3.1.31</ecNumber>
    </recommendedName>
    <alternativeName>
        <fullName evidence="7">Homoserine transacetylase</fullName>
        <shortName evidence="7">HTA</shortName>
    </alternativeName>
</protein>
<dbReference type="SUPFAM" id="SSF53335">
    <property type="entry name" value="S-adenosyl-L-methionine-dependent methyltransferases"/>
    <property type="match status" value="1"/>
</dbReference>
<comment type="subunit">
    <text evidence="1 7">Homodimer.</text>
</comment>
<evidence type="ECO:0000313" key="9">
    <source>
        <dbReference type="EMBL" id="QDU32929.1"/>
    </source>
</evidence>
<dbReference type="GO" id="GO:0005737">
    <property type="term" value="C:cytoplasm"/>
    <property type="evidence" value="ECO:0007669"/>
    <property type="project" value="UniProtKB-SubCell"/>
</dbReference>
<keyword evidence="6 7" id="KW-0012">Acyltransferase</keyword>
<dbReference type="CDD" id="cd02440">
    <property type="entry name" value="AdoMet_MTases"/>
    <property type="match status" value="1"/>
</dbReference>
<dbReference type="InterPro" id="IPR010743">
    <property type="entry name" value="Methionine_synth_MetW"/>
</dbReference>
<dbReference type="Proteomes" id="UP000317369">
    <property type="component" value="Chromosome"/>
</dbReference>
<dbReference type="NCBIfam" id="TIGR02081">
    <property type="entry name" value="metW"/>
    <property type="match status" value="1"/>
</dbReference>
<dbReference type="EC" id="2.3.1.31" evidence="7"/>
<proteinExistence type="inferred from homology"/>
<dbReference type="FunFam" id="1.10.1740.110:FF:000001">
    <property type="entry name" value="Homoserine O-acetyltransferase"/>
    <property type="match status" value="1"/>
</dbReference>
<comment type="pathway">
    <text evidence="7">Amino-acid biosynthesis; L-methionine biosynthesis via de novo pathway; O-acetyl-L-homoserine from L-homoserine: step 1/1.</text>
</comment>
<comment type="function">
    <text evidence="7">Transfers an acetyl group from acetyl-CoA to L-homoserine, forming acetyl-L-homoserine.</text>
</comment>
<evidence type="ECO:0000256" key="1">
    <source>
        <dbReference type="ARBA" id="ARBA00011738"/>
    </source>
</evidence>
<dbReference type="GO" id="GO:0009092">
    <property type="term" value="P:homoserine metabolic process"/>
    <property type="evidence" value="ECO:0007669"/>
    <property type="project" value="TreeGrafter"/>
</dbReference>
<keyword evidence="2 7" id="KW-0963">Cytoplasm</keyword>
<dbReference type="KEGG" id="pcor:KS4_09680"/>
<evidence type="ECO:0000256" key="4">
    <source>
        <dbReference type="ARBA" id="ARBA00022679"/>
    </source>
</evidence>
<evidence type="ECO:0000256" key="2">
    <source>
        <dbReference type="ARBA" id="ARBA00022490"/>
    </source>
</evidence>
<dbReference type="InterPro" id="IPR000073">
    <property type="entry name" value="AB_hydrolase_1"/>
</dbReference>
<gene>
    <name evidence="9" type="primary">metX</name>
    <name evidence="7" type="synonym">metXA</name>
    <name evidence="9" type="ORF">KS4_09680</name>
</gene>
<keyword evidence="4 7" id="KW-0808">Transferase</keyword>
<evidence type="ECO:0000256" key="3">
    <source>
        <dbReference type="ARBA" id="ARBA00022605"/>
    </source>
</evidence>
<dbReference type="EMBL" id="CP036425">
    <property type="protein sequence ID" value="QDU32929.1"/>
    <property type="molecule type" value="Genomic_DNA"/>
</dbReference>
<dbReference type="RefSeq" id="WP_145075240.1">
    <property type="nucleotide sequence ID" value="NZ_CP036425.1"/>
</dbReference>
<comment type="similarity">
    <text evidence="7">Belongs to the AB hydrolase superfamily. MetX family.</text>
</comment>
<comment type="caution">
    <text evidence="7">Lacks conserved residue(s) required for the propagation of feature annotation.</text>
</comment>
<dbReference type="InterPro" id="IPR029063">
    <property type="entry name" value="SAM-dependent_MTases_sf"/>
</dbReference>
<dbReference type="InterPro" id="IPR008220">
    <property type="entry name" value="HAT_MetX-like"/>
</dbReference>
<keyword evidence="5 7" id="KW-0486">Methionine biosynthesis</keyword>
<dbReference type="Pfam" id="PF00561">
    <property type="entry name" value="Abhydrolase_1"/>
    <property type="match status" value="1"/>
</dbReference>
<dbReference type="SUPFAM" id="SSF53474">
    <property type="entry name" value="alpha/beta-Hydrolases"/>
    <property type="match status" value="1"/>
</dbReference>
<feature type="binding site" evidence="7">
    <location>
        <position position="360"/>
    </location>
    <ligand>
        <name>substrate</name>
    </ligand>
</feature>
<dbReference type="Pfam" id="PF07021">
    <property type="entry name" value="MetW"/>
    <property type="match status" value="1"/>
</dbReference>
<sequence>MTEQLPISSDDARTNAPLKYAKTETFEGPIALERGDHLPKVEVVYETYGQLNAVKDNAVMVCHALTGDSHIVAHDENDDPGWWEIMVGPGKPIDTDKYFVICSNVLGSCRGTTGPGSINPATNKPYGKDFPLITIGDMVDVQKRLLDRLEIEKLFAVVGASLGGHQALCWATKYPDRVGAIAAIATGPTLTSQALAFDVVGRNAITLDPNFHDGQYYDKETKPNTGLAIARMLGHITYLSRESMRDKFDNNRLEPRAVDTEFEKHFSISSYLAYQGDKFVERFDANSYVVISLAMDHFNLGNTHEQLAESIGKSGCRWLIMSFSSDWLFPPFQAKQMRNALISRGKYVSYCNIKSDCGHDAFLLPNEFERYGGIVRGFLDTTTVDATFADVDVNQLPQDVKSIFHNKRLDYDQICGLIEKNSSVLDLGCGQGGLLMQLARQREASRLVGIELDEANLQAAIQLGFDVIQSDLEKGVPMFGNGEFDYVVLSQTLQSVVHTEQLVEQMVRIGKKCIVSFPNFAYKDLRNELYHEGVSPGTEHGQLSFEWFNTPNRRFLSIKDWEDFCKQKGVVIHDAVCLNSETGERVADDPNLNADLAIYVISK</sequence>
<feature type="domain" description="AB hydrolase-1" evidence="8">
    <location>
        <begin position="58"/>
        <end position="363"/>
    </location>
</feature>
<feature type="active site" evidence="7">
    <location>
        <position position="326"/>
    </location>
</feature>
<name>A0A517YRS9_9BACT</name>
<organism evidence="9 10">
    <name type="scientific">Poriferisphaera corsica</name>
    <dbReference type="NCBI Taxonomy" id="2528020"/>
    <lineage>
        <taxon>Bacteria</taxon>
        <taxon>Pseudomonadati</taxon>
        <taxon>Planctomycetota</taxon>
        <taxon>Phycisphaerae</taxon>
        <taxon>Phycisphaerales</taxon>
        <taxon>Phycisphaeraceae</taxon>
        <taxon>Poriferisphaera</taxon>
    </lineage>
</organism>
<dbReference type="Gene3D" id="1.10.1740.110">
    <property type="match status" value="1"/>
</dbReference>
<keyword evidence="3 7" id="KW-0028">Amino-acid biosynthesis</keyword>
<dbReference type="PANTHER" id="PTHR32268:SF11">
    <property type="entry name" value="HOMOSERINE O-ACETYLTRANSFERASE"/>
    <property type="match status" value="1"/>
</dbReference>
<accession>A0A517YRS9</accession>
<evidence type="ECO:0000259" key="8">
    <source>
        <dbReference type="Pfam" id="PF00561"/>
    </source>
</evidence>
<feature type="active site" evidence="7">
    <location>
        <position position="359"/>
    </location>
</feature>
<dbReference type="GO" id="GO:0009086">
    <property type="term" value="P:methionine biosynthetic process"/>
    <property type="evidence" value="ECO:0007669"/>
    <property type="project" value="UniProtKB-UniRule"/>
</dbReference>
<evidence type="ECO:0000256" key="6">
    <source>
        <dbReference type="ARBA" id="ARBA00023315"/>
    </source>
</evidence>